<comment type="subcellular location">
    <subcellularLocation>
        <location evidence="1">Membrane</location>
        <topology evidence="1">Multi-pass membrane protein</topology>
    </subcellularLocation>
</comment>
<sequence length="366" mass="39807">MMGKFSYVIKSCNYKILSAAILLSLMGIGTLVSIAHSEGTFLSREVLIQSVALLLGLLSAAAILMLGYRCFMNLEKYIYIFSVIFLLSVYIPGLGVSFYGSRSWIDIGFTTLQPSEIVKITFIMVMASYLSKNSSCLSTFKGVLSAALYACPFILIVAKEDFGSGCVFCAIWIFMVFCSGLELKIIGRAALSFLLLIPMLYFFMADYQKDRIDAFLSPENLDLPGNYQVWNSKTAIGSGGFLGKGFLEGTHKSLGFLPVPESDFIFAAAVEETGFMGGMAIIALFAFFIFSSLKAARYARDLYGALLGAGLVGMFFFQAFENIAMTMGLMPVTGITLPFLSYGGTSMVASMMGVGLILSISCRQKI</sequence>
<feature type="transmembrane region" description="Helical" evidence="6">
    <location>
        <begin position="12"/>
        <end position="34"/>
    </location>
</feature>
<feature type="transmembrane region" description="Helical" evidence="6">
    <location>
        <begin position="185"/>
        <end position="204"/>
    </location>
</feature>
<protein>
    <submittedName>
        <fullName evidence="7">Rod shape-determining protein RodA</fullName>
    </submittedName>
</protein>
<dbReference type="Pfam" id="PF01098">
    <property type="entry name" value="FTSW_RODA_SPOVE"/>
    <property type="match status" value="1"/>
</dbReference>
<evidence type="ECO:0000313" key="7">
    <source>
        <dbReference type="EMBL" id="HIU26639.1"/>
    </source>
</evidence>
<dbReference type="Proteomes" id="UP000824090">
    <property type="component" value="Unassembled WGS sequence"/>
</dbReference>
<dbReference type="GO" id="GO:0005886">
    <property type="term" value="C:plasma membrane"/>
    <property type="evidence" value="ECO:0007669"/>
    <property type="project" value="TreeGrafter"/>
</dbReference>
<dbReference type="PROSITE" id="PS00428">
    <property type="entry name" value="FTSW_RODA_SPOVE"/>
    <property type="match status" value="1"/>
</dbReference>
<feature type="transmembrane region" description="Helical" evidence="6">
    <location>
        <begin position="112"/>
        <end position="130"/>
    </location>
</feature>
<dbReference type="PANTHER" id="PTHR30474:SF1">
    <property type="entry name" value="PEPTIDOGLYCAN GLYCOSYLTRANSFERASE MRDB"/>
    <property type="match status" value="1"/>
</dbReference>
<reference evidence="7" key="1">
    <citation type="submission" date="2020-10" db="EMBL/GenBank/DDBJ databases">
        <authorList>
            <person name="Gilroy R."/>
        </authorList>
    </citation>
    <scope>NUCLEOTIDE SEQUENCE</scope>
    <source>
        <strain evidence="7">ChiHcec3-6078</strain>
    </source>
</reference>
<feature type="transmembrane region" description="Helical" evidence="6">
    <location>
        <begin position="162"/>
        <end position="178"/>
    </location>
</feature>
<feature type="transmembrane region" description="Helical" evidence="6">
    <location>
        <begin position="78"/>
        <end position="100"/>
    </location>
</feature>
<dbReference type="GO" id="GO:0008360">
    <property type="term" value="P:regulation of cell shape"/>
    <property type="evidence" value="ECO:0007669"/>
    <property type="project" value="UniProtKB-KW"/>
</dbReference>
<evidence type="ECO:0000256" key="4">
    <source>
        <dbReference type="ARBA" id="ARBA00022989"/>
    </source>
</evidence>
<proteinExistence type="predicted"/>
<feature type="transmembrane region" description="Helical" evidence="6">
    <location>
        <begin position="340"/>
        <end position="360"/>
    </location>
</feature>
<keyword evidence="2 6" id="KW-0812">Transmembrane</keyword>
<dbReference type="GO" id="GO:0051301">
    <property type="term" value="P:cell division"/>
    <property type="evidence" value="ECO:0007669"/>
    <property type="project" value="InterPro"/>
</dbReference>
<evidence type="ECO:0000256" key="3">
    <source>
        <dbReference type="ARBA" id="ARBA00022960"/>
    </source>
</evidence>
<feature type="transmembrane region" description="Helical" evidence="6">
    <location>
        <begin position="264"/>
        <end position="290"/>
    </location>
</feature>
<comment type="caution">
    <text evidence="7">The sequence shown here is derived from an EMBL/GenBank/DDBJ whole genome shotgun (WGS) entry which is preliminary data.</text>
</comment>
<dbReference type="EMBL" id="DVMP01000161">
    <property type="protein sequence ID" value="HIU26639.1"/>
    <property type="molecule type" value="Genomic_DNA"/>
</dbReference>
<keyword evidence="4 6" id="KW-1133">Transmembrane helix</keyword>
<evidence type="ECO:0000256" key="1">
    <source>
        <dbReference type="ARBA" id="ARBA00004141"/>
    </source>
</evidence>
<evidence type="ECO:0000256" key="6">
    <source>
        <dbReference type="SAM" id="Phobius"/>
    </source>
</evidence>
<keyword evidence="5 6" id="KW-0472">Membrane</keyword>
<dbReference type="GO" id="GO:0032153">
    <property type="term" value="C:cell division site"/>
    <property type="evidence" value="ECO:0007669"/>
    <property type="project" value="TreeGrafter"/>
</dbReference>
<organism evidence="7 8">
    <name type="scientific">Candidatus Allocopromorpha excrementigallinarum</name>
    <dbReference type="NCBI Taxonomy" id="2840742"/>
    <lineage>
        <taxon>Bacteria</taxon>
        <taxon>Bacillati</taxon>
        <taxon>Bacillota</taxon>
        <taxon>Clostridia</taxon>
        <taxon>Eubacteriales</taxon>
        <taxon>Eubacteriaceae</taxon>
        <taxon>Eubacteriaceae incertae sedis</taxon>
        <taxon>Candidatus Allocopromorpha</taxon>
    </lineage>
</organism>
<feature type="transmembrane region" description="Helical" evidence="6">
    <location>
        <begin position="46"/>
        <end position="66"/>
    </location>
</feature>
<dbReference type="InterPro" id="IPR001182">
    <property type="entry name" value="FtsW/RodA"/>
</dbReference>
<keyword evidence="3" id="KW-0133">Cell shape</keyword>
<evidence type="ECO:0000313" key="8">
    <source>
        <dbReference type="Proteomes" id="UP000824090"/>
    </source>
</evidence>
<feature type="transmembrane region" description="Helical" evidence="6">
    <location>
        <begin position="302"/>
        <end position="320"/>
    </location>
</feature>
<reference evidence="7" key="2">
    <citation type="journal article" date="2021" name="PeerJ">
        <title>Extensive microbial diversity within the chicken gut microbiome revealed by metagenomics and culture.</title>
        <authorList>
            <person name="Gilroy R."/>
            <person name="Ravi A."/>
            <person name="Getino M."/>
            <person name="Pursley I."/>
            <person name="Horton D.L."/>
            <person name="Alikhan N.F."/>
            <person name="Baker D."/>
            <person name="Gharbi K."/>
            <person name="Hall N."/>
            <person name="Watson M."/>
            <person name="Adriaenssens E.M."/>
            <person name="Foster-Nyarko E."/>
            <person name="Jarju S."/>
            <person name="Secka A."/>
            <person name="Antonio M."/>
            <person name="Oren A."/>
            <person name="Chaudhuri R.R."/>
            <person name="La Ragione R."/>
            <person name="Hildebrand F."/>
            <person name="Pallen M.J."/>
        </authorList>
    </citation>
    <scope>NUCLEOTIDE SEQUENCE</scope>
    <source>
        <strain evidence="7">ChiHcec3-6078</strain>
    </source>
</reference>
<dbReference type="AlphaFoldDB" id="A0A9D1I2A4"/>
<gene>
    <name evidence="7" type="ORF">IAC50_09125</name>
</gene>
<evidence type="ECO:0000256" key="2">
    <source>
        <dbReference type="ARBA" id="ARBA00022692"/>
    </source>
</evidence>
<dbReference type="PANTHER" id="PTHR30474">
    <property type="entry name" value="CELL CYCLE PROTEIN"/>
    <property type="match status" value="1"/>
</dbReference>
<feature type="transmembrane region" description="Helical" evidence="6">
    <location>
        <begin position="137"/>
        <end position="156"/>
    </location>
</feature>
<name>A0A9D1I2A4_9FIRM</name>
<dbReference type="GO" id="GO:0015648">
    <property type="term" value="F:lipid-linked peptidoglycan transporter activity"/>
    <property type="evidence" value="ECO:0007669"/>
    <property type="project" value="TreeGrafter"/>
</dbReference>
<accession>A0A9D1I2A4</accession>
<dbReference type="InterPro" id="IPR018365">
    <property type="entry name" value="Cell_cycle_FtsW-rel_CS"/>
</dbReference>
<evidence type="ECO:0000256" key="5">
    <source>
        <dbReference type="ARBA" id="ARBA00023136"/>
    </source>
</evidence>